<sequence length="71" mass="8031">MIFVKWYPGGSLGSLKRERKRECIGTTLSIPANTKHQKSSDRRTLSMHNTCRQRRMPLASSLQQTGTIRAG</sequence>
<reference evidence="1" key="1">
    <citation type="submission" date="2021-01" db="EMBL/GenBank/DDBJ databases">
        <title>Chromosome-level genome assembly of a human fungal pathogen reveals clustering of transcriptionally co-regulated genes.</title>
        <authorList>
            <person name="Voorhies M."/>
            <person name="Cohen S."/>
            <person name="Shea T.P."/>
            <person name="Petrus S."/>
            <person name="Munoz J.F."/>
            <person name="Poplawski S."/>
            <person name="Goldman W.E."/>
            <person name="Michael T."/>
            <person name="Cuomo C.A."/>
            <person name="Sil A."/>
            <person name="Beyhan S."/>
        </authorList>
    </citation>
    <scope>NUCLEOTIDE SEQUENCE</scope>
    <source>
        <strain evidence="1">H88</strain>
    </source>
</reference>
<dbReference type="AlphaFoldDB" id="A0A8A1L689"/>
<dbReference type="VEuPathDB" id="FungiDB:I7I53_09822"/>
<dbReference type="Proteomes" id="UP000663419">
    <property type="component" value="Chromosome 1"/>
</dbReference>
<protein>
    <submittedName>
        <fullName evidence="1">Uncharacterized protein</fullName>
    </submittedName>
</protein>
<gene>
    <name evidence="1" type="ORF">I7I53_09822</name>
</gene>
<evidence type="ECO:0000313" key="1">
    <source>
        <dbReference type="EMBL" id="QSS49466.1"/>
    </source>
</evidence>
<proteinExistence type="predicted"/>
<dbReference type="EMBL" id="CP069102">
    <property type="protein sequence ID" value="QSS49466.1"/>
    <property type="molecule type" value="Genomic_DNA"/>
</dbReference>
<accession>A0A8A1L689</accession>
<organism evidence="1 2">
    <name type="scientific">Ajellomyces capsulatus (strain H88)</name>
    <name type="common">Darling's disease fungus</name>
    <name type="synonym">Histoplasma capsulatum</name>
    <dbReference type="NCBI Taxonomy" id="544711"/>
    <lineage>
        <taxon>Eukaryota</taxon>
        <taxon>Fungi</taxon>
        <taxon>Dikarya</taxon>
        <taxon>Ascomycota</taxon>
        <taxon>Pezizomycotina</taxon>
        <taxon>Eurotiomycetes</taxon>
        <taxon>Eurotiomycetidae</taxon>
        <taxon>Onygenales</taxon>
        <taxon>Ajellomycetaceae</taxon>
        <taxon>Histoplasma</taxon>
    </lineage>
</organism>
<name>A0A8A1L689_AJEC8</name>
<evidence type="ECO:0000313" key="2">
    <source>
        <dbReference type="Proteomes" id="UP000663419"/>
    </source>
</evidence>